<sequence length="64" mass="6940">MSKVSNITKALEAAETHLIASYDFAEKVDETVTVYALQSIACSLHAIAQILLLKYDLVGGDNLE</sequence>
<comment type="caution">
    <text evidence="1">The sequence shown here is derived from an EMBL/GenBank/DDBJ whole genome shotgun (WGS) entry which is preliminary data.</text>
</comment>
<proteinExistence type="predicted"/>
<reference evidence="1" key="1">
    <citation type="journal article" date="2014" name="Front. Microbiol.">
        <title>High frequency of phylogenetically diverse reductive dehalogenase-homologous genes in deep subseafloor sedimentary metagenomes.</title>
        <authorList>
            <person name="Kawai M."/>
            <person name="Futagami T."/>
            <person name="Toyoda A."/>
            <person name="Takaki Y."/>
            <person name="Nishi S."/>
            <person name="Hori S."/>
            <person name="Arai W."/>
            <person name="Tsubouchi T."/>
            <person name="Morono Y."/>
            <person name="Uchiyama I."/>
            <person name="Ito T."/>
            <person name="Fujiyama A."/>
            <person name="Inagaki F."/>
            <person name="Takami H."/>
        </authorList>
    </citation>
    <scope>NUCLEOTIDE SEQUENCE</scope>
    <source>
        <strain evidence="1">Expedition CK06-06</strain>
    </source>
</reference>
<name>X0YNR4_9ZZZZ</name>
<evidence type="ECO:0008006" key="2">
    <source>
        <dbReference type="Google" id="ProtNLM"/>
    </source>
</evidence>
<evidence type="ECO:0000313" key="1">
    <source>
        <dbReference type="EMBL" id="GAG38366.1"/>
    </source>
</evidence>
<protein>
    <recommendedName>
        <fullName evidence="2">HEPN domain-containing protein</fullName>
    </recommendedName>
</protein>
<dbReference type="EMBL" id="BARS01049936">
    <property type="protein sequence ID" value="GAG38366.1"/>
    <property type="molecule type" value="Genomic_DNA"/>
</dbReference>
<accession>X0YNR4</accession>
<gene>
    <name evidence="1" type="ORF">S01H1_74623</name>
</gene>
<dbReference type="AlphaFoldDB" id="X0YNR4"/>
<organism evidence="1">
    <name type="scientific">marine sediment metagenome</name>
    <dbReference type="NCBI Taxonomy" id="412755"/>
    <lineage>
        <taxon>unclassified sequences</taxon>
        <taxon>metagenomes</taxon>
        <taxon>ecological metagenomes</taxon>
    </lineage>
</organism>